<dbReference type="GeneID" id="130465779"/>
<protein>
    <submittedName>
        <fullName evidence="3">Histone H1-II-like</fullName>
    </submittedName>
</protein>
<evidence type="ECO:0000313" key="3">
    <source>
        <dbReference type="RefSeq" id="XP_056690607.1"/>
    </source>
</evidence>
<sequence length="121" mass="13123">MVKKAAPKNPAAKKPAAKKLEIDNSVAEMAVEAPRRGRRPNAVSEEIPVSKESVSIKKNKKAGNPKTKAIELVPEKEPIEEEQPNQLVLQNSSLVDVPQPESHQLHSQVLKEVGADGLPIV</sequence>
<dbReference type="RefSeq" id="XP_056690607.1">
    <property type="nucleotide sequence ID" value="XM_056834629.1"/>
</dbReference>
<gene>
    <name evidence="3" type="primary">LOC130465779</name>
</gene>
<proteinExistence type="predicted"/>
<feature type="region of interest" description="Disordered" evidence="1">
    <location>
        <begin position="1"/>
        <end position="67"/>
    </location>
</feature>
<organism evidence="2 3">
    <name type="scientific">Spinacia oleracea</name>
    <name type="common">Spinach</name>
    <dbReference type="NCBI Taxonomy" id="3562"/>
    <lineage>
        <taxon>Eukaryota</taxon>
        <taxon>Viridiplantae</taxon>
        <taxon>Streptophyta</taxon>
        <taxon>Embryophyta</taxon>
        <taxon>Tracheophyta</taxon>
        <taxon>Spermatophyta</taxon>
        <taxon>Magnoliopsida</taxon>
        <taxon>eudicotyledons</taxon>
        <taxon>Gunneridae</taxon>
        <taxon>Pentapetalae</taxon>
        <taxon>Caryophyllales</taxon>
        <taxon>Chenopodiaceae</taxon>
        <taxon>Chenopodioideae</taxon>
        <taxon>Anserineae</taxon>
        <taxon>Spinacia</taxon>
    </lineage>
</organism>
<dbReference type="Proteomes" id="UP000813463">
    <property type="component" value="Chromosome 1"/>
</dbReference>
<reference evidence="3" key="2">
    <citation type="submission" date="2025-08" db="UniProtKB">
        <authorList>
            <consortium name="RefSeq"/>
        </authorList>
    </citation>
    <scope>IDENTIFICATION</scope>
    <source>
        <tissue evidence="3">Leaf</tissue>
    </source>
</reference>
<evidence type="ECO:0000313" key="2">
    <source>
        <dbReference type="Proteomes" id="UP000813463"/>
    </source>
</evidence>
<reference evidence="2" key="1">
    <citation type="journal article" date="2021" name="Nat. Commun.">
        <title>Genomic analyses provide insights into spinach domestication and the genetic basis of agronomic traits.</title>
        <authorList>
            <person name="Cai X."/>
            <person name="Sun X."/>
            <person name="Xu C."/>
            <person name="Sun H."/>
            <person name="Wang X."/>
            <person name="Ge C."/>
            <person name="Zhang Z."/>
            <person name="Wang Q."/>
            <person name="Fei Z."/>
            <person name="Jiao C."/>
            <person name="Wang Q."/>
        </authorList>
    </citation>
    <scope>NUCLEOTIDE SEQUENCE [LARGE SCALE GENOMIC DNA]</scope>
    <source>
        <strain evidence="2">cv. Varoflay</strain>
    </source>
</reference>
<evidence type="ECO:0000256" key="1">
    <source>
        <dbReference type="SAM" id="MobiDB-lite"/>
    </source>
</evidence>
<accession>A0ABM3R4R6</accession>
<keyword evidence="2" id="KW-1185">Reference proteome</keyword>
<name>A0ABM3R4R6_SPIOL</name>